<proteinExistence type="predicted"/>
<dbReference type="Pfam" id="PF13511">
    <property type="entry name" value="DUF4124"/>
    <property type="match status" value="1"/>
</dbReference>
<feature type="chain" id="PRO_5036862115" description="DUF4124 domain-containing protein" evidence="2">
    <location>
        <begin position="17"/>
        <end position="167"/>
    </location>
</feature>
<name>A0A917Z0G7_9ALTE</name>
<evidence type="ECO:0000313" key="5">
    <source>
        <dbReference type="Proteomes" id="UP000606935"/>
    </source>
</evidence>
<keyword evidence="2" id="KW-0732">Signal</keyword>
<accession>A0A917Z0G7</accession>
<evidence type="ECO:0000259" key="3">
    <source>
        <dbReference type="Pfam" id="PF13511"/>
    </source>
</evidence>
<evidence type="ECO:0000313" key="4">
    <source>
        <dbReference type="EMBL" id="GGO71587.1"/>
    </source>
</evidence>
<dbReference type="AlphaFoldDB" id="A0A917Z0G7"/>
<organism evidence="4 5">
    <name type="scientific">Bowmanella pacifica</name>
    <dbReference type="NCBI Taxonomy" id="502051"/>
    <lineage>
        <taxon>Bacteria</taxon>
        <taxon>Pseudomonadati</taxon>
        <taxon>Pseudomonadota</taxon>
        <taxon>Gammaproteobacteria</taxon>
        <taxon>Alteromonadales</taxon>
        <taxon>Alteromonadaceae</taxon>
        <taxon>Bowmanella</taxon>
    </lineage>
</organism>
<evidence type="ECO:0000256" key="1">
    <source>
        <dbReference type="SAM" id="MobiDB-lite"/>
    </source>
</evidence>
<protein>
    <recommendedName>
        <fullName evidence="3">DUF4124 domain-containing protein</fullName>
    </recommendedName>
</protein>
<dbReference type="Proteomes" id="UP000606935">
    <property type="component" value="Unassembled WGS sequence"/>
</dbReference>
<feature type="domain" description="DUF4124" evidence="3">
    <location>
        <begin position="6"/>
        <end position="58"/>
    </location>
</feature>
<sequence length="167" mass="17730">MRLSWLLAMFALSVQGATLYKVVKADGTVVYTDRPVAGAVPVALPSANTSQSLAPKQDAKPTTTPPKPGIHYNISIQSPAHEETIRNNLGEVNVSASIDPKGTGMFQLVLDGQVVSTKASPQFSLQGVPRGEHKIEVQLVGKSGKILASSPSRIFYLHQASVLNRSG</sequence>
<feature type="signal peptide" evidence="2">
    <location>
        <begin position="1"/>
        <end position="16"/>
    </location>
</feature>
<feature type="region of interest" description="Disordered" evidence="1">
    <location>
        <begin position="48"/>
        <end position="69"/>
    </location>
</feature>
<evidence type="ECO:0000256" key="2">
    <source>
        <dbReference type="SAM" id="SignalP"/>
    </source>
</evidence>
<reference evidence="4" key="1">
    <citation type="journal article" date="2014" name="Int. J. Syst. Evol. Microbiol.">
        <title>Complete genome sequence of Corynebacterium casei LMG S-19264T (=DSM 44701T), isolated from a smear-ripened cheese.</title>
        <authorList>
            <consortium name="US DOE Joint Genome Institute (JGI-PGF)"/>
            <person name="Walter F."/>
            <person name="Albersmeier A."/>
            <person name="Kalinowski J."/>
            <person name="Ruckert C."/>
        </authorList>
    </citation>
    <scope>NUCLEOTIDE SEQUENCE</scope>
    <source>
        <strain evidence="4">CGMCC 1.7086</strain>
    </source>
</reference>
<dbReference type="InterPro" id="IPR025392">
    <property type="entry name" value="DUF4124"/>
</dbReference>
<dbReference type="RefSeq" id="WP_188696313.1">
    <property type="nucleotide sequence ID" value="NZ_BMLS01000004.1"/>
</dbReference>
<comment type="caution">
    <text evidence="4">The sequence shown here is derived from an EMBL/GenBank/DDBJ whole genome shotgun (WGS) entry which is preliminary data.</text>
</comment>
<reference evidence="4" key="2">
    <citation type="submission" date="2020-09" db="EMBL/GenBank/DDBJ databases">
        <authorList>
            <person name="Sun Q."/>
            <person name="Zhou Y."/>
        </authorList>
    </citation>
    <scope>NUCLEOTIDE SEQUENCE</scope>
    <source>
        <strain evidence="4">CGMCC 1.7086</strain>
    </source>
</reference>
<keyword evidence="5" id="KW-1185">Reference proteome</keyword>
<gene>
    <name evidence="4" type="ORF">GCM10010982_27720</name>
</gene>
<dbReference type="EMBL" id="BMLS01000004">
    <property type="protein sequence ID" value="GGO71587.1"/>
    <property type="molecule type" value="Genomic_DNA"/>
</dbReference>